<dbReference type="InterPro" id="IPR000571">
    <property type="entry name" value="Znf_CCCH"/>
</dbReference>
<comment type="function">
    <text evidence="6">May be involved in the turnover of nuclear polyadenylated (pA+) RNA.</text>
</comment>
<feature type="region of interest" description="Disordered" evidence="9">
    <location>
        <begin position="157"/>
        <end position="435"/>
    </location>
</feature>
<dbReference type="InterPro" id="IPR002483">
    <property type="entry name" value="PWI_dom"/>
</dbReference>
<dbReference type="VEuPathDB" id="VectorBase:GBRI032355"/>
<organism evidence="11 12">
    <name type="scientific">Glossina brevipalpis</name>
    <dbReference type="NCBI Taxonomy" id="37001"/>
    <lineage>
        <taxon>Eukaryota</taxon>
        <taxon>Metazoa</taxon>
        <taxon>Ecdysozoa</taxon>
        <taxon>Arthropoda</taxon>
        <taxon>Hexapoda</taxon>
        <taxon>Insecta</taxon>
        <taxon>Pterygota</taxon>
        <taxon>Neoptera</taxon>
        <taxon>Endopterygota</taxon>
        <taxon>Diptera</taxon>
        <taxon>Brachycera</taxon>
        <taxon>Muscomorpha</taxon>
        <taxon>Hippoboscoidea</taxon>
        <taxon>Glossinidae</taxon>
        <taxon>Glossina</taxon>
    </lineage>
</organism>
<dbReference type="EnsemblMetazoa" id="GBRI032355-RA">
    <property type="protein sequence ID" value="GBRI032355-PA"/>
    <property type="gene ID" value="GBRI032355"/>
</dbReference>
<sequence length="1173" mass="128080">MIINNTEALKSWLVVVLEPLCDADSSALARYVLALLKKDKPEKELKRVMIEQLDVFLTEETKSFVERLFEAISTEEYLKLPPPATAAKTEKDNEETTRDGVTATSDIDVHTVRSVGIDMATGSTTNVINQQESNHGAINNHESLKVTDATSTTTLTANSVYTDKNHTPPIEESKAKDVQISNNITAVTERTSSSIWPHHQSSSSQHNQSQQQQQPYSAHYNYHNPSSGKNEPAPSTIHNYPAGDGGGNSGGDHHHHHRSESPPTVGRSVVADKENQPRESRRRRASLRSRSRSRSRSNERFSRRSRSRDRRINEREKSQRQFRNKSPPVAGGCDNSRHERRRGGGGGGGSIGDRRRMMVNSSNIGGGGERKTNAISGGRSTNRSSNSPRSRSPSLDRGNKSKRSPSTGRGQLRGVVSCATSPESRHHHEPEKRQRCRDFDEKGYCVRGETCPWDHGVNPVVFEGLNNTALISMSLREYNPDAPDLWSRAGPPNTAMVGATTPGTLMANSATAGINPFTGTTRTGGVMMGGPGPVGFPQVTGPDKTGNGAADYVRTAAAAGFRAAAPMIPFPFNPAAVTTPLQRELIPIPVVDATGGAVSVGGDVNATLQAQGKRRFELEDSVAIAEGPPKRKIPAHSRLGPRVPSMQNCSLELRKVPRGLNTIAHLNNHFAKFGKIINIQISYDGDPEAAIVTFSTHAEANVAYRSTEAVLNNRFIKVFWHTSVDTPIAGDSQQTGGGRKNSQYHLNNVPAMPTPSADSAKTANISQNQAGATTTNISNNASIQDATTIANTTTNATTTTTAVVATHVPTPSLRLKNNVPPRPVGVANAIIRKKQEEQVKAVAQLANGLRKRKQELLQSYLKQMKSALDLVERCEPSDPQRGKTLETIKVLQGTIDRLRKEIAAEQEQMQAQIQNQQPIPPVKKTKEQQKKELLDIELELFAQQQEGNDTTAIQKRLEELQRSLGIAPGSTSSTAVTPTVHGSPNNMAKSTHYMAGGRNNARTRSSYPEGSTRVDRRPKTIVVTGFNSEEADSVLGHFKHFGEITKHDMDLEKPQLILSYATRINAEQAILRGKLFKDKRLQVVFAPVVQTPNVAPGYFNKMRAIASPVYKEAATAEVNKTSQPQEANTAAISSPNPSQYNSETEATATDTLPELRLEDEEEDEESEDRSWRR</sequence>
<feature type="domain" description="C3H1-type" evidence="10">
    <location>
        <begin position="430"/>
        <end position="458"/>
    </location>
</feature>
<dbReference type="PANTHER" id="PTHR14398">
    <property type="entry name" value="RNA RECOGNITION RRM/RNP DOMAIN"/>
    <property type="match status" value="1"/>
</dbReference>
<keyword evidence="1 7" id="KW-0479">Metal-binding</keyword>
<dbReference type="Pfam" id="PF14605">
    <property type="entry name" value="Nup35_RRM_2"/>
    <property type="match status" value="1"/>
</dbReference>
<protein>
    <recommendedName>
        <fullName evidence="10">C3H1-type domain-containing protein</fullName>
    </recommendedName>
</protein>
<keyword evidence="5 8" id="KW-0175">Coiled coil</keyword>
<evidence type="ECO:0000256" key="2">
    <source>
        <dbReference type="ARBA" id="ARBA00022771"/>
    </source>
</evidence>
<dbReference type="AlphaFoldDB" id="A0A1A9WUA2"/>
<dbReference type="SMART" id="SM00360">
    <property type="entry name" value="RRM"/>
    <property type="match status" value="2"/>
</dbReference>
<dbReference type="Pfam" id="PF01480">
    <property type="entry name" value="PWI"/>
    <property type="match status" value="1"/>
</dbReference>
<feature type="coiled-coil region" evidence="8">
    <location>
        <begin position="888"/>
        <end position="946"/>
    </location>
</feature>
<dbReference type="PANTHER" id="PTHR14398:SF0">
    <property type="entry name" value="ZINC FINGER PROTEIN SWM"/>
    <property type="match status" value="1"/>
</dbReference>
<evidence type="ECO:0000256" key="5">
    <source>
        <dbReference type="ARBA" id="ARBA00023054"/>
    </source>
</evidence>
<dbReference type="InterPro" id="IPR035979">
    <property type="entry name" value="RBD_domain_sf"/>
</dbReference>
<feature type="compositionally biased region" description="Polar residues" evidence="9">
    <location>
        <begin position="179"/>
        <end position="191"/>
    </location>
</feature>
<evidence type="ECO:0000256" key="6">
    <source>
        <dbReference type="ARBA" id="ARBA00043866"/>
    </source>
</evidence>
<reference evidence="12" key="1">
    <citation type="submission" date="2014-03" db="EMBL/GenBank/DDBJ databases">
        <authorList>
            <person name="Aksoy S."/>
            <person name="Warren W."/>
            <person name="Wilson R.K."/>
        </authorList>
    </citation>
    <scope>NUCLEOTIDE SEQUENCE [LARGE SCALE GENOMIC DNA]</scope>
    <source>
        <strain evidence="12">IAEA</strain>
    </source>
</reference>
<feature type="region of interest" description="Disordered" evidence="9">
    <location>
        <begin position="1117"/>
        <end position="1173"/>
    </location>
</feature>
<proteinExistence type="predicted"/>
<dbReference type="GO" id="GO:0003723">
    <property type="term" value="F:RNA binding"/>
    <property type="evidence" value="ECO:0007669"/>
    <property type="project" value="UniProtKB-KW"/>
</dbReference>
<dbReference type="Gene3D" id="3.30.70.330">
    <property type="match status" value="2"/>
</dbReference>
<dbReference type="FunFam" id="3.30.70.330:FF:000622">
    <property type="entry name" value="Uncharacterized protein, isoform B"/>
    <property type="match status" value="1"/>
</dbReference>
<dbReference type="SUPFAM" id="SSF54928">
    <property type="entry name" value="RNA-binding domain, RBD"/>
    <property type="match status" value="2"/>
</dbReference>
<evidence type="ECO:0000256" key="8">
    <source>
        <dbReference type="SAM" id="Coils"/>
    </source>
</evidence>
<keyword evidence="3 7" id="KW-0862">Zinc</keyword>
<evidence type="ECO:0000313" key="12">
    <source>
        <dbReference type="Proteomes" id="UP000091820"/>
    </source>
</evidence>
<reference evidence="11" key="2">
    <citation type="submission" date="2020-05" db="UniProtKB">
        <authorList>
            <consortium name="EnsemblMetazoa"/>
        </authorList>
    </citation>
    <scope>IDENTIFICATION</scope>
    <source>
        <strain evidence="11">IAEA</strain>
    </source>
</reference>
<accession>A0A1A9WUA2</accession>
<dbReference type="STRING" id="37001.A0A1A9WUA2"/>
<feature type="compositionally biased region" description="Low complexity" evidence="9">
    <location>
        <begin position="192"/>
        <end position="214"/>
    </location>
</feature>
<keyword evidence="2 7" id="KW-0863">Zinc-finger</keyword>
<dbReference type="CDD" id="cd12257">
    <property type="entry name" value="RRM1_RBM26_like"/>
    <property type="match status" value="1"/>
</dbReference>
<evidence type="ECO:0000256" key="1">
    <source>
        <dbReference type="ARBA" id="ARBA00022723"/>
    </source>
</evidence>
<feature type="compositionally biased region" description="Acidic residues" evidence="9">
    <location>
        <begin position="1157"/>
        <end position="1167"/>
    </location>
</feature>
<dbReference type="InterPro" id="IPR012677">
    <property type="entry name" value="Nucleotide-bd_a/b_plait_sf"/>
</dbReference>
<name>A0A1A9WUA2_9MUSC</name>
<dbReference type="Proteomes" id="UP000091820">
    <property type="component" value="Unassembled WGS sequence"/>
</dbReference>
<dbReference type="PROSITE" id="PS50103">
    <property type="entry name" value="ZF_C3H1"/>
    <property type="match status" value="1"/>
</dbReference>
<feature type="compositionally biased region" description="Basic and acidic residues" evidence="9">
    <location>
        <begin position="423"/>
        <end position="435"/>
    </location>
</feature>
<feature type="compositionally biased region" description="Basic and acidic residues" evidence="9">
    <location>
        <begin position="270"/>
        <end position="279"/>
    </location>
</feature>
<keyword evidence="12" id="KW-1185">Reference proteome</keyword>
<feature type="compositionally biased region" description="Basic and acidic residues" evidence="9">
    <location>
        <begin position="310"/>
        <end position="319"/>
    </location>
</feature>
<dbReference type="InterPro" id="IPR045137">
    <property type="entry name" value="RBM26/27"/>
</dbReference>
<evidence type="ECO:0000256" key="4">
    <source>
        <dbReference type="ARBA" id="ARBA00022884"/>
    </source>
</evidence>
<keyword evidence="4" id="KW-0694">RNA-binding</keyword>
<evidence type="ECO:0000256" key="3">
    <source>
        <dbReference type="ARBA" id="ARBA00022833"/>
    </source>
</evidence>
<evidence type="ECO:0000313" key="11">
    <source>
        <dbReference type="EnsemblMetazoa" id="GBRI032355-PA"/>
    </source>
</evidence>
<dbReference type="FunFam" id="3.30.70.330:FF:000330">
    <property type="entry name" value="RNA-binding motif protein 26"/>
    <property type="match status" value="1"/>
</dbReference>
<feature type="compositionally biased region" description="Polar residues" evidence="9">
    <location>
        <begin position="1118"/>
        <end position="1150"/>
    </location>
</feature>
<dbReference type="InterPro" id="IPR000504">
    <property type="entry name" value="RRM_dom"/>
</dbReference>
<feature type="region of interest" description="Disordered" evidence="9">
    <location>
        <begin position="82"/>
        <end position="103"/>
    </location>
</feature>
<feature type="zinc finger region" description="C3H1-type" evidence="7">
    <location>
        <begin position="430"/>
        <end position="458"/>
    </location>
</feature>
<dbReference type="GO" id="GO:0008270">
    <property type="term" value="F:zinc ion binding"/>
    <property type="evidence" value="ECO:0007669"/>
    <property type="project" value="UniProtKB-KW"/>
</dbReference>
<feature type="compositionally biased region" description="Basic residues" evidence="9">
    <location>
        <begin position="280"/>
        <end position="295"/>
    </location>
</feature>
<evidence type="ECO:0000256" key="9">
    <source>
        <dbReference type="SAM" id="MobiDB-lite"/>
    </source>
</evidence>
<feature type="compositionally biased region" description="Basic and acidic residues" evidence="9">
    <location>
        <begin position="163"/>
        <end position="177"/>
    </location>
</feature>
<evidence type="ECO:0000256" key="7">
    <source>
        <dbReference type="PROSITE-ProRule" id="PRU00723"/>
    </source>
</evidence>
<feature type="compositionally biased region" description="Low complexity" evidence="9">
    <location>
        <begin position="376"/>
        <end position="393"/>
    </location>
</feature>
<evidence type="ECO:0000259" key="10">
    <source>
        <dbReference type="PROSITE" id="PS50103"/>
    </source>
</evidence>
<dbReference type="GO" id="GO:0005634">
    <property type="term" value="C:nucleus"/>
    <property type="evidence" value="ECO:0007669"/>
    <property type="project" value="TreeGrafter"/>
</dbReference>
<feature type="region of interest" description="Disordered" evidence="9">
    <location>
        <begin position="727"/>
        <end position="746"/>
    </location>
</feature>
<feature type="compositionally biased region" description="Basic and acidic residues" evidence="9">
    <location>
        <begin position="88"/>
        <end position="98"/>
    </location>
</feature>